<keyword evidence="4" id="KW-1185">Reference proteome</keyword>
<dbReference type="AlphaFoldDB" id="A0ABD1NL21"/>
<organism evidence="3 4">
    <name type="scientific">Flemingia macrophylla</name>
    <dbReference type="NCBI Taxonomy" id="520843"/>
    <lineage>
        <taxon>Eukaryota</taxon>
        <taxon>Viridiplantae</taxon>
        <taxon>Streptophyta</taxon>
        <taxon>Embryophyta</taxon>
        <taxon>Tracheophyta</taxon>
        <taxon>Spermatophyta</taxon>
        <taxon>Magnoliopsida</taxon>
        <taxon>eudicotyledons</taxon>
        <taxon>Gunneridae</taxon>
        <taxon>Pentapetalae</taxon>
        <taxon>rosids</taxon>
        <taxon>fabids</taxon>
        <taxon>Fabales</taxon>
        <taxon>Fabaceae</taxon>
        <taxon>Papilionoideae</taxon>
        <taxon>50 kb inversion clade</taxon>
        <taxon>NPAAA clade</taxon>
        <taxon>indigoferoid/millettioid clade</taxon>
        <taxon>Phaseoleae</taxon>
        <taxon>Flemingia</taxon>
    </lineage>
</organism>
<evidence type="ECO:0000313" key="4">
    <source>
        <dbReference type="Proteomes" id="UP001603857"/>
    </source>
</evidence>
<evidence type="ECO:0000256" key="1">
    <source>
        <dbReference type="SAM" id="MobiDB-lite"/>
    </source>
</evidence>
<feature type="region of interest" description="Disordered" evidence="1">
    <location>
        <begin position="207"/>
        <end position="330"/>
    </location>
</feature>
<gene>
    <name evidence="3" type="ORF">Fmac_001840</name>
</gene>
<dbReference type="Pfam" id="PF11961">
    <property type="entry name" value="DUF3475"/>
    <property type="match status" value="1"/>
</dbReference>
<proteinExistence type="predicted"/>
<name>A0ABD1NL21_9FABA</name>
<accession>A0ABD1NL21</accession>
<protein>
    <recommendedName>
        <fullName evidence="2">DUF3475 domain-containing protein</fullName>
    </recommendedName>
</protein>
<comment type="caution">
    <text evidence="3">The sequence shown here is derived from an EMBL/GenBank/DDBJ whole genome shotgun (WGS) entry which is preliminary data.</text>
</comment>
<evidence type="ECO:0000259" key="2">
    <source>
        <dbReference type="Pfam" id="PF11961"/>
    </source>
</evidence>
<dbReference type="EMBL" id="JBGMDY010000001">
    <property type="protein sequence ID" value="KAL2347840.1"/>
    <property type="molecule type" value="Genomic_DNA"/>
</dbReference>
<reference evidence="3 4" key="1">
    <citation type="submission" date="2024-08" db="EMBL/GenBank/DDBJ databases">
        <title>Insights into the chromosomal genome structure of Flemingia macrophylla.</title>
        <authorList>
            <person name="Ding Y."/>
            <person name="Zhao Y."/>
            <person name="Bi W."/>
            <person name="Wu M."/>
            <person name="Zhao G."/>
            <person name="Gong Y."/>
            <person name="Li W."/>
            <person name="Zhang P."/>
        </authorList>
    </citation>
    <scope>NUCLEOTIDE SEQUENCE [LARGE SCALE GENOMIC DNA]</scope>
    <source>
        <strain evidence="3">DYQJB</strain>
        <tissue evidence="3">Leaf</tissue>
    </source>
</reference>
<sequence>MVDVMRISCIALHLKNEELNEGVFDRQCVNGLSRFSSNSKSIENHTPTKKKPLPISPTSISSNPIKPESVFSSMALETWLIKVKTTLLQKKPLFSSSKPKRLAVLSFEMANVMSKLFHLWQSLSDASMVRLRNDVVALEGVQKLISNDESFLMSLAVAKFADSLRLVADSVKEEKGCEEGKGWFKFREERVKGPSVFVGKVESFEDDEYGGRPDKPVLMSQNSRGDSESGEEFGGDESDSEDGETSDEDFRVDEDGVEIEWSSSEESDTSSYDDDDEKMVKRRERNVGSATEDYDMKTKSRTKKMQNHLSEKMVKGRVRKMESATESSGV</sequence>
<dbReference type="Proteomes" id="UP001603857">
    <property type="component" value="Unassembled WGS sequence"/>
</dbReference>
<dbReference type="PANTHER" id="PTHR31371">
    <property type="entry name" value="BNAC09G50660D PROTEIN"/>
    <property type="match status" value="1"/>
</dbReference>
<feature type="region of interest" description="Disordered" evidence="1">
    <location>
        <begin position="38"/>
        <end position="60"/>
    </location>
</feature>
<feature type="compositionally biased region" description="Basic and acidic residues" evidence="1">
    <location>
        <begin position="309"/>
        <end position="323"/>
    </location>
</feature>
<feature type="domain" description="DUF3475" evidence="2">
    <location>
        <begin position="104"/>
        <end position="158"/>
    </location>
</feature>
<dbReference type="PANTHER" id="PTHR31371:SF11">
    <property type="entry name" value="DUF3475 DOMAIN PROTEIN"/>
    <property type="match status" value="1"/>
</dbReference>
<feature type="compositionally biased region" description="Acidic residues" evidence="1">
    <location>
        <begin position="228"/>
        <end position="277"/>
    </location>
</feature>
<dbReference type="InterPro" id="IPR021864">
    <property type="entry name" value="DUF3475"/>
</dbReference>
<evidence type="ECO:0000313" key="3">
    <source>
        <dbReference type="EMBL" id="KAL2347840.1"/>
    </source>
</evidence>